<dbReference type="Proteomes" id="UP000277204">
    <property type="component" value="Unassembled WGS sequence"/>
</dbReference>
<name>A0A183M7T2_9TREM</name>
<dbReference type="AlphaFoldDB" id="A0A183M7T2"/>
<gene>
    <name evidence="1" type="ORF">SMRZ_LOCUS12107</name>
</gene>
<reference evidence="1 2" key="1">
    <citation type="submission" date="2018-11" db="EMBL/GenBank/DDBJ databases">
        <authorList>
            <consortium name="Pathogen Informatics"/>
        </authorList>
    </citation>
    <scope>NUCLEOTIDE SEQUENCE [LARGE SCALE GENOMIC DNA]</scope>
    <source>
        <strain evidence="1 2">Zambia</strain>
    </source>
</reference>
<accession>A0A183M7T2</accession>
<organism evidence="1 2">
    <name type="scientific">Schistosoma margrebowiei</name>
    <dbReference type="NCBI Taxonomy" id="48269"/>
    <lineage>
        <taxon>Eukaryota</taxon>
        <taxon>Metazoa</taxon>
        <taxon>Spiralia</taxon>
        <taxon>Lophotrochozoa</taxon>
        <taxon>Platyhelminthes</taxon>
        <taxon>Trematoda</taxon>
        <taxon>Digenea</taxon>
        <taxon>Strigeidida</taxon>
        <taxon>Schistosomatoidea</taxon>
        <taxon>Schistosomatidae</taxon>
        <taxon>Schistosoma</taxon>
    </lineage>
</organism>
<evidence type="ECO:0000313" key="2">
    <source>
        <dbReference type="Proteomes" id="UP000277204"/>
    </source>
</evidence>
<protein>
    <submittedName>
        <fullName evidence="1">Uncharacterized protein</fullName>
    </submittedName>
</protein>
<dbReference type="EMBL" id="UZAI01007328">
    <property type="protein sequence ID" value="VDO98658.1"/>
    <property type="molecule type" value="Genomic_DNA"/>
</dbReference>
<proteinExistence type="predicted"/>
<sequence>MKFQLKEPKSIESIILELEQNHPLMATIPSLECVLYIFSLK</sequence>
<evidence type="ECO:0000313" key="1">
    <source>
        <dbReference type="EMBL" id="VDO98658.1"/>
    </source>
</evidence>
<keyword evidence="2" id="KW-1185">Reference proteome</keyword>